<dbReference type="STRING" id="1294262.GCA_001316085_02145"/>
<evidence type="ECO:0000313" key="5">
    <source>
        <dbReference type="Proteomes" id="UP000325030"/>
    </source>
</evidence>
<reference evidence="2 4" key="2">
    <citation type="journal article" date="2020" name="Int. J. Syst. Evol. Microbiol.">
        <title>Sulfuracidifex tepidarius gen. nov., sp. nov. and transfer of Sulfolobus metallicus Huber and Stetter 1992 to the genus Sulfuracidifex as Sulfuracidifex metallicus comb. nov.</title>
        <authorList>
            <person name="Itoh T."/>
            <person name="Miura T."/>
            <person name="Sakai H.D."/>
            <person name="Kato S."/>
            <person name="Ohkuma M."/>
            <person name="Takashina T."/>
        </authorList>
    </citation>
    <scope>NUCLEOTIDE SEQUENCE [LARGE SCALE GENOMIC DNA]</scope>
    <source>
        <strain evidence="2 4">IC-006</strain>
        <strain evidence="3">IC-007</strain>
    </source>
</reference>
<accession>A0A510E525</accession>
<dbReference type="GO" id="GO:0003676">
    <property type="term" value="F:nucleic acid binding"/>
    <property type="evidence" value="ECO:0007669"/>
    <property type="project" value="InterPro"/>
</dbReference>
<dbReference type="Proteomes" id="UP000322983">
    <property type="component" value="Chromosome"/>
</dbReference>
<evidence type="ECO:0000313" key="4">
    <source>
        <dbReference type="Proteomes" id="UP000322983"/>
    </source>
</evidence>
<protein>
    <submittedName>
        <fullName evidence="2">Ribonuclease HI</fullName>
    </submittedName>
</protein>
<evidence type="ECO:0000313" key="3">
    <source>
        <dbReference type="EMBL" id="BBG27611.1"/>
    </source>
</evidence>
<dbReference type="SUPFAM" id="SSF53098">
    <property type="entry name" value="Ribonuclease H-like"/>
    <property type="match status" value="1"/>
</dbReference>
<dbReference type="NCBIfam" id="NF041175">
    <property type="entry name" value="RNAseHI_Thmprot"/>
    <property type="match status" value="1"/>
</dbReference>
<dbReference type="PANTHER" id="PTHR46387:SF2">
    <property type="entry name" value="RIBONUCLEASE HI"/>
    <property type="match status" value="1"/>
</dbReference>
<dbReference type="OrthoDB" id="52651at2157"/>
<dbReference type="Proteomes" id="UP000325030">
    <property type="component" value="Chromosome"/>
</dbReference>
<dbReference type="CDD" id="cd09279">
    <property type="entry name" value="RNase_HI_like"/>
    <property type="match status" value="1"/>
</dbReference>
<dbReference type="PROSITE" id="PS50879">
    <property type="entry name" value="RNASE_H_1"/>
    <property type="match status" value="1"/>
</dbReference>
<name>A0A510DX98_9CREN</name>
<dbReference type="InterPro" id="IPR012337">
    <property type="entry name" value="RNaseH-like_sf"/>
</dbReference>
<dbReference type="EMBL" id="AP018929">
    <property type="protein sequence ID" value="BBG24827.1"/>
    <property type="molecule type" value="Genomic_DNA"/>
</dbReference>
<dbReference type="InterPro" id="IPR002156">
    <property type="entry name" value="RNaseH_domain"/>
</dbReference>
<keyword evidence="4" id="KW-1185">Reference proteome</keyword>
<dbReference type="InterPro" id="IPR053576">
    <property type="entry name" value="RNase_HI-like"/>
</dbReference>
<evidence type="ECO:0000313" key="2">
    <source>
        <dbReference type="EMBL" id="BBG24827.1"/>
    </source>
</evidence>
<feature type="domain" description="RNase H type-1" evidence="1">
    <location>
        <begin position="1"/>
        <end position="140"/>
    </location>
</feature>
<dbReference type="PANTHER" id="PTHR46387">
    <property type="entry name" value="POLYNUCLEOTIDYL TRANSFERASE, RIBONUCLEASE H-LIKE SUPERFAMILY PROTEIN"/>
    <property type="match status" value="1"/>
</dbReference>
<dbReference type="EMBL" id="AP018930">
    <property type="protein sequence ID" value="BBG27611.1"/>
    <property type="molecule type" value="Genomic_DNA"/>
</dbReference>
<organism evidence="2 4">
    <name type="scientific">Sulfuracidifex tepidarius</name>
    <dbReference type="NCBI Taxonomy" id="1294262"/>
    <lineage>
        <taxon>Archaea</taxon>
        <taxon>Thermoproteota</taxon>
        <taxon>Thermoprotei</taxon>
        <taxon>Sulfolobales</taxon>
        <taxon>Sulfolobaceae</taxon>
        <taxon>Sulfuracidifex</taxon>
    </lineage>
</organism>
<dbReference type="KEGG" id="step:IC006_2161"/>
<dbReference type="GO" id="GO:0004523">
    <property type="term" value="F:RNA-DNA hybrid ribonuclease activity"/>
    <property type="evidence" value="ECO:0007669"/>
    <property type="project" value="InterPro"/>
</dbReference>
<dbReference type="Gene3D" id="3.30.420.10">
    <property type="entry name" value="Ribonuclease H-like superfamily/Ribonuclease H"/>
    <property type="match status" value="1"/>
</dbReference>
<reference evidence="5" key="1">
    <citation type="submission" date="2018-09" db="EMBL/GenBank/DDBJ databases">
        <title>Complete Genome Sequencing of Sulfolobus sp. JCM 16834.</title>
        <authorList>
            <person name="Kato S."/>
            <person name="Itoh T."/>
            <person name="Ohkuma M."/>
        </authorList>
    </citation>
    <scope>NUCLEOTIDE SEQUENCE [LARGE SCALE GENOMIC DNA]</scope>
    <source>
        <strain evidence="5">IC-007</strain>
    </source>
</reference>
<evidence type="ECO:0000259" key="1">
    <source>
        <dbReference type="PROSITE" id="PS50879"/>
    </source>
</evidence>
<proteinExistence type="predicted"/>
<accession>A0A510DX98</accession>
<dbReference type="RefSeq" id="WP_054846240.1">
    <property type="nucleotide sequence ID" value="NZ_AP018929.1"/>
</dbReference>
<dbReference type="GeneID" id="41718490"/>
<sequence length="146" mass="16365">MIGYFDGLCEPKNPGGIATYGYVIYEGNVKVKEGYGLAAEPFSPSSTNNVAEYTGVLCLLTEMKRINAESPEIRGDSQLVIRQLNGEYKVKSERIRSLYERALEIASEINATFVWVPREMNKEADSLTRVAYEKARRGEIREVGCD</sequence>
<dbReference type="Pfam" id="PF13456">
    <property type="entry name" value="RVT_3"/>
    <property type="match status" value="1"/>
</dbReference>
<gene>
    <name evidence="2" type="ORF">IC006_2161</name>
    <name evidence="3" type="ORF">IC007_2165</name>
</gene>
<dbReference type="AlphaFoldDB" id="A0A510DX98"/>
<dbReference type="InterPro" id="IPR036397">
    <property type="entry name" value="RNaseH_sf"/>
</dbReference>